<evidence type="ECO:0000256" key="4">
    <source>
        <dbReference type="ARBA" id="ARBA00022670"/>
    </source>
</evidence>
<feature type="non-terminal residue" evidence="7">
    <location>
        <position position="1"/>
    </location>
</feature>
<name>X1GPB8_9ZZZZ</name>
<evidence type="ECO:0000313" key="7">
    <source>
        <dbReference type="EMBL" id="GAH59007.1"/>
    </source>
</evidence>
<dbReference type="Pfam" id="PF26550">
    <property type="entry name" value="Tricorn_2nd"/>
    <property type="match status" value="1"/>
</dbReference>
<feature type="non-terminal residue" evidence="7">
    <location>
        <position position="274"/>
    </location>
</feature>
<evidence type="ECO:0000256" key="2">
    <source>
        <dbReference type="ARBA" id="ARBA00008524"/>
    </source>
</evidence>
<dbReference type="GO" id="GO:0006508">
    <property type="term" value="P:proteolysis"/>
    <property type="evidence" value="ECO:0007669"/>
    <property type="project" value="UniProtKB-KW"/>
</dbReference>
<sequence>RYVYVLDLPSEEHHKVSVQLTSDYHTVRTEFVKVSDNIHDYEISPDGKRAVFSARGEVITVPEKEGNTRNLTNSSGSHNKLPAWSPDGKWIAYISDETGEDELYMVSQDGSERVGLTTDGNCRRFGMKWSPNGKKLAFSDKNLKLYFIDIDKKETVQIDRSDYTELRDFSWSPDSRYLAYSKRLANGIHALFVYSFNDDRTRQITPGYTNDFSPVFDPDGKYLYFLSERNFNPILSRYDFEFVNNAITNLYLIILSADEKSPFAPESDEAEIAE</sequence>
<dbReference type="SUPFAM" id="SSF82171">
    <property type="entry name" value="DPP6 N-terminal domain-like"/>
    <property type="match status" value="1"/>
</dbReference>
<evidence type="ECO:0000256" key="5">
    <source>
        <dbReference type="ARBA" id="ARBA00022801"/>
    </source>
</evidence>
<keyword evidence="3" id="KW-0963">Cytoplasm</keyword>
<keyword evidence="5" id="KW-0378">Hydrolase</keyword>
<protein>
    <recommendedName>
        <fullName evidence="8">Dipeptidylpeptidase IV N-terminal domain-containing protein</fullName>
    </recommendedName>
</protein>
<dbReference type="InterPro" id="IPR012393">
    <property type="entry name" value="Tricorn_protease"/>
</dbReference>
<dbReference type="InterPro" id="IPR015943">
    <property type="entry name" value="WD40/YVTN_repeat-like_dom_sf"/>
</dbReference>
<gene>
    <name evidence="7" type="ORF">S03H2_40739</name>
</gene>
<evidence type="ECO:0000256" key="1">
    <source>
        <dbReference type="ARBA" id="ARBA00004496"/>
    </source>
</evidence>
<dbReference type="PANTHER" id="PTHR43253">
    <property type="entry name" value="TRICORN PROTEASE HOMOLOG 2-RELATED"/>
    <property type="match status" value="1"/>
</dbReference>
<evidence type="ECO:0000256" key="3">
    <source>
        <dbReference type="ARBA" id="ARBA00022490"/>
    </source>
</evidence>
<proteinExistence type="inferred from homology"/>
<dbReference type="EMBL" id="BARU01025274">
    <property type="protein sequence ID" value="GAH59007.1"/>
    <property type="molecule type" value="Genomic_DNA"/>
</dbReference>
<evidence type="ECO:0000256" key="6">
    <source>
        <dbReference type="ARBA" id="ARBA00022825"/>
    </source>
</evidence>
<accession>X1GPB8</accession>
<keyword evidence="6" id="KW-0720">Serine protease</keyword>
<dbReference type="GO" id="GO:0008236">
    <property type="term" value="F:serine-type peptidase activity"/>
    <property type="evidence" value="ECO:0007669"/>
    <property type="project" value="UniProtKB-KW"/>
</dbReference>
<dbReference type="GO" id="GO:0005737">
    <property type="term" value="C:cytoplasm"/>
    <property type="evidence" value="ECO:0007669"/>
    <property type="project" value="UniProtKB-SubCell"/>
</dbReference>
<reference evidence="7" key="1">
    <citation type="journal article" date="2014" name="Front. Microbiol.">
        <title>High frequency of phylogenetically diverse reductive dehalogenase-homologous genes in deep subseafloor sedimentary metagenomes.</title>
        <authorList>
            <person name="Kawai M."/>
            <person name="Futagami T."/>
            <person name="Toyoda A."/>
            <person name="Takaki Y."/>
            <person name="Nishi S."/>
            <person name="Hori S."/>
            <person name="Arai W."/>
            <person name="Tsubouchi T."/>
            <person name="Morono Y."/>
            <person name="Uchiyama I."/>
            <person name="Ito T."/>
            <person name="Fujiyama A."/>
            <person name="Inagaki F."/>
            <person name="Takami H."/>
        </authorList>
    </citation>
    <scope>NUCLEOTIDE SEQUENCE</scope>
    <source>
        <strain evidence="7">Expedition CK06-06</strain>
    </source>
</reference>
<comment type="subcellular location">
    <subcellularLocation>
        <location evidence="1">Cytoplasm</location>
    </subcellularLocation>
</comment>
<dbReference type="PANTHER" id="PTHR43253:SF1">
    <property type="entry name" value="TRICORN PROTEASE HOMOLOG 2-RELATED"/>
    <property type="match status" value="1"/>
</dbReference>
<dbReference type="Gene3D" id="2.130.10.10">
    <property type="entry name" value="YVTN repeat-like/Quinoprotein amine dehydrogenase"/>
    <property type="match status" value="1"/>
</dbReference>
<dbReference type="AlphaFoldDB" id="X1GPB8"/>
<comment type="caution">
    <text evidence="7">The sequence shown here is derived from an EMBL/GenBank/DDBJ whole genome shotgun (WGS) entry which is preliminary data.</text>
</comment>
<evidence type="ECO:0008006" key="8">
    <source>
        <dbReference type="Google" id="ProtNLM"/>
    </source>
</evidence>
<comment type="similarity">
    <text evidence="2">Belongs to the peptidase S41B family.</text>
</comment>
<organism evidence="7">
    <name type="scientific">marine sediment metagenome</name>
    <dbReference type="NCBI Taxonomy" id="412755"/>
    <lineage>
        <taxon>unclassified sequences</taxon>
        <taxon>metagenomes</taxon>
        <taxon>ecological metagenomes</taxon>
    </lineage>
</organism>
<keyword evidence="4" id="KW-0645">Protease</keyword>